<evidence type="ECO:0000256" key="5">
    <source>
        <dbReference type="ARBA" id="ARBA00022679"/>
    </source>
</evidence>
<feature type="domain" description="Hen1 N-terminal" evidence="14">
    <location>
        <begin position="1"/>
        <end position="238"/>
    </location>
</feature>
<organism evidence="16 17">
    <name type="scientific">Phenylobacterium deserti</name>
    <dbReference type="NCBI Taxonomy" id="1914756"/>
    <lineage>
        <taxon>Bacteria</taxon>
        <taxon>Pseudomonadati</taxon>
        <taxon>Pseudomonadota</taxon>
        <taxon>Alphaproteobacteria</taxon>
        <taxon>Caulobacterales</taxon>
        <taxon>Caulobacteraceae</taxon>
        <taxon>Phenylobacterium</taxon>
    </lineage>
</organism>
<comment type="similarity">
    <text evidence="2">Belongs to the methyltransferase superfamily. HEN1 family.</text>
</comment>
<keyword evidence="4 16" id="KW-0489">Methyltransferase</keyword>
<dbReference type="EMBL" id="QFYR01000001">
    <property type="protein sequence ID" value="RAK57011.1"/>
    <property type="molecule type" value="Genomic_DNA"/>
</dbReference>
<keyword evidence="8" id="KW-0460">Magnesium</keyword>
<feature type="region of interest" description="Disordered" evidence="13">
    <location>
        <begin position="240"/>
        <end position="259"/>
    </location>
</feature>
<evidence type="ECO:0000256" key="6">
    <source>
        <dbReference type="ARBA" id="ARBA00022691"/>
    </source>
</evidence>
<dbReference type="InterPro" id="IPR029063">
    <property type="entry name" value="SAM-dependent_MTases_sf"/>
</dbReference>
<accession>A0A328ARX4</accession>
<feature type="domain" description="Methyltransferase" evidence="15">
    <location>
        <begin position="284"/>
        <end position="374"/>
    </location>
</feature>
<dbReference type="Pfam" id="PF13649">
    <property type="entry name" value="Methyltransf_25"/>
    <property type="match status" value="1"/>
</dbReference>
<evidence type="ECO:0000256" key="4">
    <source>
        <dbReference type="ARBA" id="ARBA00022603"/>
    </source>
</evidence>
<dbReference type="PANTHER" id="PTHR21404:SF3">
    <property type="entry name" value="SMALL RNA 2'-O-METHYLTRANSFERASE"/>
    <property type="match status" value="1"/>
</dbReference>
<gene>
    <name evidence="16" type="ORF">DJ018_03355</name>
</gene>
<dbReference type="OrthoDB" id="626362at2"/>
<keyword evidence="9" id="KW-0694">RNA-binding</keyword>
<dbReference type="InterPro" id="IPR024740">
    <property type="entry name" value="Hen1_N"/>
</dbReference>
<reference evidence="17" key="1">
    <citation type="submission" date="2018-05" db="EMBL/GenBank/DDBJ databases">
        <authorList>
            <person name="Li X."/>
        </authorList>
    </citation>
    <scope>NUCLEOTIDE SEQUENCE [LARGE SCALE GENOMIC DNA]</scope>
    <source>
        <strain evidence="17">YIM 73061</strain>
    </source>
</reference>
<proteinExistence type="inferred from homology"/>
<comment type="caution">
    <text evidence="16">The sequence shown here is derived from an EMBL/GenBank/DDBJ whole genome shotgun (WGS) entry which is preliminary data.</text>
</comment>
<evidence type="ECO:0000313" key="16">
    <source>
        <dbReference type="EMBL" id="RAK57011.1"/>
    </source>
</evidence>
<dbReference type="SUPFAM" id="SSF53335">
    <property type="entry name" value="S-adenosyl-L-methionine-dependent methyltransferases"/>
    <property type="match status" value="1"/>
</dbReference>
<dbReference type="InterPro" id="IPR038546">
    <property type="entry name" value="Hen1_N_sf"/>
</dbReference>
<dbReference type="Pfam" id="PF12623">
    <property type="entry name" value="Hen1_L"/>
    <property type="match status" value="1"/>
</dbReference>
<dbReference type="GO" id="GO:0031047">
    <property type="term" value="P:regulatory ncRNA-mediated gene silencing"/>
    <property type="evidence" value="ECO:0007669"/>
    <property type="project" value="UniProtKB-KW"/>
</dbReference>
<evidence type="ECO:0000256" key="12">
    <source>
        <dbReference type="ARBA" id="ARBA00048418"/>
    </source>
</evidence>
<comment type="catalytic activity">
    <reaction evidence="12">
        <text>small RNA 3'-end nucleotide + S-adenosyl-L-methionine = small RNA 3'-end 2'-O-methylnucleotide + S-adenosyl-L-homocysteine + H(+)</text>
        <dbReference type="Rhea" id="RHEA:37887"/>
        <dbReference type="Rhea" id="RHEA-COMP:10415"/>
        <dbReference type="Rhea" id="RHEA-COMP:10416"/>
        <dbReference type="ChEBI" id="CHEBI:15378"/>
        <dbReference type="ChEBI" id="CHEBI:57856"/>
        <dbReference type="ChEBI" id="CHEBI:59789"/>
        <dbReference type="ChEBI" id="CHEBI:74896"/>
        <dbReference type="ChEBI" id="CHEBI:74898"/>
        <dbReference type="EC" id="2.1.1.386"/>
    </reaction>
</comment>
<dbReference type="NCBIfam" id="TIGR04074">
    <property type="entry name" value="bacter_Hen1"/>
    <property type="match status" value="1"/>
</dbReference>
<evidence type="ECO:0000256" key="7">
    <source>
        <dbReference type="ARBA" id="ARBA00022723"/>
    </source>
</evidence>
<evidence type="ECO:0000256" key="1">
    <source>
        <dbReference type="ARBA" id="ARBA00001946"/>
    </source>
</evidence>
<dbReference type="EC" id="2.1.1.386" evidence="11"/>
<dbReference type="Gene3D" id="3.30.1610.20">
    <property type="entry name" value="Hen1, N-terminal domain"/>
    <property type="match status" value="1"/>
</dbReference>
<dbReference type="PANTHER" id="PTHR21404">
    <property type="entry name" value="HEN1"/>
    <property type="match status" value="1"/>
</dbReference>
<dbReference type="GO" id="GO:0003723">
    <property type="term" value="F:RNA binding"/>
    <property type="evidence" value="ECO:0007669"/>
    <property type="project" value="UniProtKB-KW"/>
</dbReference>
<evidence type="ECO:0000259" key="14">
    <source>
        <dbReference type="Pfam" id="PF12623"/>
    </source>
</evidence>
<dbReference type="AlphaFoldDB" id="A0A328ARX4"/>
<dbReference type="GO" id="GO:0001510">
    <property type="term" value="P:RNA methylation"/>
    <property type="evidence" value="ECO:0007669"/>
    <property type="project" value="InterPro"/>
</dbReference>
<dbReference type="GO" id="GO:0046872">
    <property type="term" value="F:metal ion binding"/>
    <property type="evidence" value="ECO:0007669"/>
    <property type="project" value="UniProtKB-KW"/>
</dbReference>
<keyword evidence="6" id="KW-0949">S-adenosyl-L-methionine</keyword>
<name>A0A328ARX4_9CAUL</name>
<protein>
    <recommendedName>
        <fullName evidence="3">Small RNA 2'-O-methyltransferase</fullName>
        <ecNumber evidence="11">2.1.1.386</ecNumber>
    </recommendedName>
</protein>
<evidence type="ECO:0000256" key="3">
    <source>
        <dbReference type="ARBA" id="ARBA00021330"/>
    </source>
</evidence>
<dbReference type="InterPro" id="IPR026610">
    <property type="entry name" value="Hen1"/>
</dbReference>
<evidence type="ECO:0000256" key="13">
    <source>
        <dbReference type="SAM" id="MobiDB-lite"/>
    </source>
</evidence>
<comment type="cofactor">
    <cofactor evidence="1">
        <name>Mg(2+)</name>
        <dbReference type="ChEBI" id="CHEBI:18420"/>
    </cofactor>
</comment>
<evidence type="ECO:0000256" key="2">
    <source>
        <dbReference type="ARBA" id="ARBA00009026"/>
    </source>
</evidence>
<evidence type="ECO:0000313" key="17">
    <source>
        <dbReference type="Proteomes" id="UP000249725"/>
    </source>
</evidence>
<keyword evidence="5 16" id="KW-0808">Transferase</keyword>
<dbReference type="GO" id="GO:0090486">
    <property type="term" value="F:small RNA 2'-O-methyltransferase activity"/>
    <property type="evidence" value="ECO:0007669"/>
    <property type="project" value="UniProtKB-EC"/>
</dbReference>
<sequence length="464" mass="51645">MFLSLATTHRPATDLGFLLHKHPSRVHETELPFGKAIVFYPEATETRCEAALLLDVDPIGLVRGKGRGEGLLDQYVNDRPYAASSFLSVALGRALRTAMTGTSRERPELADCEIPLEARVTPLSIRGGGEALVRSLFEPLGWSVQIEPAPAVSQDGASSYVSLRLAGTARLRALLSHLYVLIPVLDDDKHYWVGEDEVEKLLRRGEGWLESHPSRDLIVRRYLIHRRALTREALERLAPETREEALEATERPSSEDTLERPLRLNDQRLSAVADVLRASGARAIADLGCGEGKLLQHLLRERWLERLVGLDASARDLEWAAKRLKLDQPGGPPEGRVRLLHSSLTYRDRRWEDVDAAVLVEVIEHLDLDRIPALERVVFGAARPATVVVTTPNAEYNALFPNLEGGAFRHPDHRFEWTRVEFRAWAERVADAYGYRVAFDHIGEVDAAVGAPTQMAVFSQGASA</sequence>
<dbReference type="Proteomes" id="UP000249725">
    <property type="component" value="Unassembled WGS sequence"/>
</dbReference>
<evidence type="ECO:0000256" key="9">
    <source>
        <dbReference type="ARBA" id="ARBA00022884"/>
    </source>
</evidence>
<evidence type="ECO:0000256" key="10">
    <source>
        <dbReference type="ARBA" id="ARBA00023158"/>
    </source>
</evidence>
<dbReference type="InterPro" id="IPR024026">
    <property type="entry name" value="3'-RNA_MeTfrase_Hen1_bac"/>
</dbReference>
<evidence type="ECO:0000259" key="15">
    <source>
        <dbReference type="Pfam" id="PF13649"/>
    </source>
</evidence>
<evidence type="ECO:0000256" key="8">
    <source>
        <dbReference type="ARBA" id="ARBA00022842"/>
    </source>
</evidence>
<dbReference type="CDD" id="cd02440">
    <property type="entry name" value="AdoMet_MTases"/>
    <property type="match status" value="1"/>
</dbReference>
<keyword evidence="17" id="KW-1185">Reference proteome</keyword>
<keyword evidence="7" id="KW-0479">Metal-binding</keyword>
<dbReference type="InterPro" id="IPR041698">
    <property type="entry name" value="Methyltransf_25"/>
</dbReference>
<keyword evidence="10" id="KW-0943">RNA-mediated gene silencing</keyword>
<dbReference type="RefSeq" id="WP_111513463.1">
    <property type="nucleotide sequence ID" value="NZ_QFYR01000001.1"/>
</dbReference>
<dbReference type="Gene3D" id="3.40.50.150">
    <property type="entry name" value="Vaccinia Virus protein VP39"/>
    <property type="match status" value="1"/>
</dbReference>
<evidence type="ECO:0000256" key="11">
    <source>
        <dbReference type="ARBA" id="ARBA00035025"/>
    </source>
</evidence>